<dbReference type="AlphaFoldDB" id="A0AAE0KXZ2"/>
<evidence type="ECO:0000313" key="4">
    <source>
        <dbReference type="Proteomes" id="UP001190700"/>
    </source>
</evidence>
<feature type="compositionally biased region" description="Polar residues" evidence="1">
    <location>
        <begin position="436"/>
        <end position="445"/>
    </location>
</feature>
<dbReference type="PROSITE" id="PS50896">
    <property type="entry name" value="LISH"/>
    <property type="match status" value="1"/>
</dbReference>
<feature type="compositionally biased region" description="Low complexity" evidence="1">
    <location>
        <begin position="629"/>
        <end position="638"/>
    </location>
</feature>
<dbReference type="PANTHER" id="PTHR19863:SF5">
    <property type="entry name" value="WD REPEAT-CONTAINING PROTEIN 47"/>
    <property type="match status" value="1"/>
</dbReference>
<keyword evidence="4" id="KW-1185">Reference proteome</keyword>
<feature type="compositionally biased region" description="Polar residues" evidence="1">
    <location>
        <begin position="610"/>
        <end position="622"/>
    </location>
</feature>
<dbReference type="EMBL" id="LGRX02014274">
    <property type="protein sequence ID" value="KAK3264918.1"/>
    <property type="molecule type" value="Genomic_DNA"/>
</dbReference>
<gene>
    <name evidence="3" type="ORF">CYMTET_26369</name>
</gene>
<feature type="compositionally biased region" description="Basic and acidic residues" evidence="1">
    <location>
        <begin position="639"/>
        <end position="653"/>
    </location>
</feature>
<dbReference type="InterPro" id="IPR040067">
    <property type="entry name" value="WDR47"/>
</dbReference>
<feature type="compositionally biased region" description="Polar residues" evidence="1">
    <location>
        <begin position="675"/>
        <end position="686"/>
    </location>
</feature>
<sequence length="686" mass="73238">MEAEQLPVLPSRWKNDFIALMLGFLEENGYAKSMKALEEESGLRQHRFGKEMTFLRELILAGDFPAAETFIEPLKARSSEDYTTVLYALRKQYVLESFGAEGDSVSVDDIVGKLQKLDELCSEEEMNDLCYCMTLPTVQEHPSYTTWTVHRGRLECFHLVYSKLCCLYPSAGSEHTSDAPLLAGSEARTETILRQAAAWEQQHAPEGAASEGKRLRWQEPYDFNILGSTTPSRHDAGKGEAAADWECAGVTASLPASVPRLRTSTLPSGPSGTPTSPQPHLTSWWARRSVAAGNLSGGFSYTALRDAKARRRSKTQPLPFAQGLETDHDDTAPAQDRQDVAPQVQGSRDDSGAMHALGEPVGGVSVELPSPSREAPIASLDQHCFDLTPTSTPAPSGASLQGGASTRSAERTLIEASSHMGGPEWKPEALPLRLPNATTGDALQSPELQSDGISVALPDALEPAADSLARQKPAADPSATSFTSPTRAPTSARRRSSLQEAATYESLNPRNDFVAIDVTSDKQARNLNPDQRQAGAQPQPGPATSGAFSPDGDKQARSLDGPATSRRATSARTGDKQARNLSRTSDNRRAASARTGDSGAQPRPGPATSRRATSSGPATSDAQPRPGPATSRRATSARTSDKQARDLSPDRRQAGAQPQPGPATSRRATLAPTIQDVQAAQSSGTS</sequence>
<feature type="region of interest" description="Disordered" evidence="1">
    <location>
        <begin position="256"/>
        <end position="281"/>
    </location>
</feature>
<dbReference type="PROSITE" id="PS50897">
    <property type="entry name" value="CTLH"/>
    <property type="match status" value="1"/>
</dbReference>
<feature type="compositionally biased region" description="Polar residues" evidence="1">
    <location>
        <begin position="388"/>
        <end position="407"/>
    </location>
</feature>
<reference evidence="3 4" key="1">
    <citation type="journal article" date="2015" name="Genome Biol. Evol.">
        <title>Comparative Genomics of a Bacterivorous Green Alga Reveals Evolutionary Causalities and Consequences of Phago-Mixotrophic Mode of Nutrition.</title>
        <authorList>
            <person name="Burns J.A."/>
            <person name="Paasch A."/>
            <person name="Narechania A."/>
            <person name="Kim E."/>
        </authorList>
    </citation>
    <scope>NUCLEOTIDE SEQUENCE [LARGE SCALE GENOMIC DNA]</scope>
    <source>
        <strain evidence="3 4">PLY_AMNH</strain>
    </source>
</reference>
<dbReference type="SMART" id="SM00667">
    <property type="entry name" value="LisH"/>
    <property type="match status" value="1"/>
</dbReference>
<feature type="region of interest" description="Disordered" evidence="1">
    <location>
        <begin position="385"/>
        <end position="445"/>
    </location>
</feature>
<accession>A0AAE0KXZ2</accession>
<feature type="region of interest" description="Disordered" evidence="1">
    <location>
        <begin position="467"/>
        <end position="686"/>
    </location>
</feature>
<protein>
    <recommendedName>
        <fullName evidence="2">CTLH domain-containing protein</fullName>
    </recommendedName>
</protein>
<evidence type="ECO:0000259" key="2">
    <source>
        <dbReference type="PROSITE" id="PS50897"/>
    </source>
</evidence>
<feature type="region of interest" description="Disordered" evidence="1">
    <location>
        <begin position="308"/>
        <end position="370"/>
    </location>
</feature>
<comment type="caution">
    <text evidence="3">The sequence shown here is derived from an EMBL/GenBank/DDBJ whole genome shotgun (WGS) entry which is preliminary data.</text>
</comment>
<proteinExistence type="predicted"/>
<feature type="domain" description="CTLH" evidence="2">
    <location>
        <begin position="48"/>
        <end position="96"/>
    </location>
</feature>
<evidence type="ECO:0000256" key="1">
    <source>
        <dbReference type="SAM" id="MobiDB-lite"/>
    </source>
</evidence>
<organism evidence="3 4">
    <name type="scientific">Cymbomonas tetramitiformis</name>
    <dbReference type="NCBI Taxonomy" id="36881"/>
    <lineage>
        <taxon>Eukaryota</taxon>
        <taxon>Viridiplantae</taxon>
        <taxon>Chlorophyta</taxon>
        <taxon>Pyramimonadophyceae</taxon>
        <taxon>Pyramimonadales</taxon>
        <taxon>Pyramimonadaceae</taxon>
        <taxon>Cymbomonas</taxon>
    </lineage>
</organism>
<feature type="compositionally biased region" description="Basic and acidic residues" evidence="1">
    <location>
        <begin position="325"/>
        <end position="339"/>
    </location>
</feature>
<feature type="compositionally biased region" description="Low complexity" evidence="1">
    <location>
        <begin position="263"/>
        <end position="275"/>
    </location>
</feature>
<evidence type="ECO:0000313" key="3">
    <source>
        <dbReference type="EMBL" id="KAK3264918.1"/>
    </source>
</evidence>
<dbReference type="PANTHER" id="PTHR19863">
    <property type="entry name" value="NEMITIN (NEURONAL ENRICHED MAP INTERACTING PROTEIN) HOMOLOG"/>
    <property type="match status" value="1"/>
</dbReference>
<name>A0AAE0KXZ2_9CHLO</name>
<dbReference type="InterPro" id="IPR006594">
    <property type="entry name" value="LisH"/>
</dbReference>
<dbReference type="Proteomes" id="UP001190700">
    <property type="component" value="Unassembled WGS sequence"/>
</dbReference>
<dbReference type="InterPro" id="IPR006595">
    <property type="entry name" value="CTLH_C"/>
</dbReference>